<evidence type="ECO:0000313" key="10">
    <source>
        <dbReference type="EMBL" id="OON19508.1"/>
    </source>
</evidence>
<dbReference type="PROSITE" id="PS51522">
    <property type="entry name" value="ZF_NANOS"/>
    <property type="match status" value="1"/>
</dbReference>
<accession>A0A1S8WYK5</accession>
<dbReference type="InterPro" id="IPR038129">
    <property type="entry name" value="Nanos_sf"/>
</dbReference>
<dbReference type="Gene3D" id="4.10.60.30">
    <property type="entry name" value="Nanos, RNA-binding domain"/>
    <property type="match status" value="1"/>
</dbReference>
<name>A0A1S8WYK5_OPIVI</name>
<evidence type="ECO:0000256" key="5">
    <source>
        <dbReference type="ARBA" id="ARBA00022833"/>
    </source>
</evidence>
<keyword evidence="5" id="KW-0862">Zinc</keyword>
<keyword evidence="11" id="KW-1185">Reference proteome</keyword>
<evidence type="ECO:0000256" key="8">
    <source>
        <dbReference type="PROSITE-ProRule" id="PRU00855"/>
    </source>
</evidence>
<organism evidence="10 11">
    <name type="scientific">Opisthorchis viverrini</name>
    <name type="common">Southeast Asian liver fluke</name>
    <dbReference type="NCBI Taxonomy" id="6198"/>
    <lineage>
        <taxon>Eukaryota</taxon>
        <taxon>Metazoa</taxon>
        <taxon>Spiralia</taxon>
        <taxon>Lophotrochozoa</taxon>
        <taxon>Platyhelminthes</taxon>
        <taxon>Trematoda</taxon>
        <taxon>Digenea</taxon>
        <taxon>Opisthorchiida</taxon>
        <taxon>Opisthorchiata</taxon>
        <taxon>Opisthorchiidae</taxon>
        <taxon>Opisthorchis</taxon>
    </lineage>
</organism>
<dbReference type="InterPro" id="IPR008705">
    <property type="entry name" value="Nanos/Xcar2"/>
</dbReference>
<dbReference type="GO" id="GO:0005737">
    <property type="term" value="C:cytoplasm"/>
    <property type="evidence" value="ECO:0007669"/>
    <property type="project" value="UniProtKB-SubCell"/>
</dbReference>
<dbReference type="InterPro" id="IPR024161">
    <property type="entry name" value="Znf_nanos-typ"/>
</dbReference>
<evidence type="ECO:0000256" key="2">
    <source>
        <dbReference type="ARBA" id="ARBA00022490"/>
    </source>
</evidence>
<dbReference type="Pfam" id="PF05741">
    <property type="entry name" value="zf-nanos"/>
    <property type="match status" value="1"/>
</dbReference>
<keyword evidence="3" id="KW-0479">Metal-binding</keyword>
<evidence type="ECO:0000256" key="3">
    <source>
        <dbReference type="ARBA" id="ARBA00022723"/>
    </source>
</evidence>
<feature type="domain" description="Nanos-type" evidence="9">
    <location>
        <begin position="134"/>
        <end position="188"/>
    </location>
</feature>
<keyword evidence="4 8" id="KW-0863">Zinc-finger</keyword>
<dbReference type="Proteomes" id="UP000243686">
    <property type="component" value="Unassembled WGS sequence"/>
</dbReference>
<evidence type="ECO:0000256" key="6">
    <source>
        <dbReference type="ARBA" id="ARBA00022845"/>
    </source>
</evidence>
<protein>
    <submittedName>
        <fullName evidence="10">Nanos RNA binding domain protein</fullName>
    </submittedName>
</protein>
<keyword evidence="7 8" id="KW-0694">RNA-binding</keyword>
<comment type="subcellular location">
    <subcellularLocation>
        <location evidence="1">Cytoplasm</location>
    </subcellularLocation>
</comment>
<evidence type="ECO:0000256" key="7">
    <source>
        <dbReference type="ARBA" id="ARBA00022884"/>
    </source>
</evidence>
<gene>
    <name evidence="10" type="ORF">X801_04625</name>
</gene>
<evidence type="ECO:0000259" key="9">
    <source>
        <dbReference type="PROSITE" id="PS51522"/>
    </source>
</evidence>
<evidence type="ECO:0000313" key="11">
    <source>
        <dbReference type="Proteomes" id="UP000243686"/>
    </source>
</evidence>
<proteinExistence type="inferred from homology"/>
<keyword evidence="6 8" id="KW-0810">Translation regulation</keyword>
<dbReference type="EMBL" id="KV893252">
    <property type="protein sequence ID" value="OON19508.1"/>
    <property type="molecule type" value="Genomic_DNA"/>
</dbReference>
<dbReference type="AlphaFoldDB" id="A0A1S8WYK5"/>
<evidence type="ECO:0000256" key="1">
    <source>
        <dbReference type="ARBA" id="ARBA00004496"/>
    </source>
</evidence>
<dbReference type="PANTHER" id="PTHR12887">
    <property type="entry name" value="NANOS PROTEIN"/>
    <property type="match status" value="1"/>
</dbReference>
<reference evidence="10 11" key="1">
    <citation type="submission" date="2015-03" db="EMBL/GenBank/DDBJ databases">
        <title>Draft genome of the nematode, Opisthorchis viverrini.</title>
        <authorList>
            <person name="Mitreva M."/>
        </authorList>
    </citation>
    <scope>NUCLEOTIDE SEQUENCE [LARGE SCALE GENOMIC DNA]</scope>
    <source>
        <strain evidence="10">Khon Kaen</strain>
    </source>
</reference>
<sequence>MEEGTEILPGPNKFKNPLSTWVYRIGMSPGQITVGLVLAQTGGGDEQRPQCLELHPNNTKELFLYKKPLVPSATSTVSKNTGKTIRQVLDWQSTIVKHLRCQHVLSTTQLLELASFLNYLASWCQRLVETSIELCVFCRNNNAPFEMYTTHKVKDSFGRVTCPVLRQFTCPVCGSTGDQAHTIRYCPLLSSGAPPRVSANSNFTNAQRSTTAISNSASLTHHQTTTVGPSSQLIEAGLLHPEAFSF</sequence>
<evidence type="ECO:0000256" key="4">
    <source>
        <dbReference type="ARBA" id="ARBA00022771"/>
    </source>
</evidence>
<dbReference type="GO" id="GO:0003723">
    <property type="term" value="F:RNA binding"/>
    <property type="evidence" value="ECO:0007669"/>
    <property type="project" value="UniProtKB-UniRule"/>
</dbReference>
<dbReference type="GO" id="GO:0006417">
    <property type="term" value="P:regulation of translation"/>
    <property type="evidence" value="ECO:0007669"/>
    <property type="project" value="UniProtKB-UniRule"/>
</dbReference>
<keyword evidence="2" id="KW-0963">Cytoplasm</keyword>
<comment type="similarity">
    <text evidence="8">Belongs to the nanos family.</text>
</comment>
<dbReference type="GO" id="GO:0008270">
    <property type="term" value="F:zinc ion binding"/>
    <property type="evidence" value="ECO:0007669"/>
    <property type="project" value="UniProtKB-KW"/>
</dbReference>